<feature type="signal peptide" evidence="13">
    <location>
        <begin position="1"/>
        <end position="19"/>
    </location>
</feature>
<feature type="domain" description="GH18" evidence="15">
    <location>
        <begin position="132"/>
        <end position="496"/>
    </location>
</feature>
<evidence type="ECO:0000259" key="14">
    <source>
        <dbReference type="PROSITE" id="PS50941"/>
    </source>
</evidence>
<dbReference type="Gene3D" id="3.10.50.10">
    <property type="match status" value="1"/>
</dbReference>
<keyword evidence="13" id="KW-0732">Signal</keyword>
<dbReference type="InterPro" id="IPR017853">
    <property type="entry name" value="GH"/>
</dbReference>
<dbReference type="PROSITE" id="PS51910">
    <property type="entry name" value="GH18_2"/>
    <property type="match status" value="1"/>
</dbReference>
<feature type="coiled-coil region" evidence="11">
    <location>
        <begin position="1054"/>
        <end position="1081"/>
    </location>
</feature>
<dbReference type="SUPFAM" id="SSF51445">
    <property type="entry name" value="(Trans)glycosidases"/>
    <property type="match status" value="1"/>
</dbReference>
<dbReference type="GO" id="GO:0008061">
    <property type="term" value="F:chitin binding"/>
    <property type="evidence" value="ECO:0007669"/>
    <property type="project" value="UniProtKB-UniRule"/>
</dbReference>
<dbReference type="CDD" id="cd00035">
    <property type="entry name" value="ChtBD1"/>
    <property type="match status" value="1"/>
</dbReference>
<evidence type="ECO:0000256" key="6">
    <source>
        <dbReference type="ARBA" id="ARBA00023277"/>
    </source>
</evidence>
<keyword evidence="7 10" id="KW-0326">Glycosidase</keyword>
<comment type="caution">
    <text evidence="16">The sequence shown here is derived from an EMBL/GenBank/DDBJ whole genome shotgun (WGS) entry which is preliminary data.</text>
</comment>
<dbReference type="EC" id="3.2.1.14" evidence="3"/>
<dbReference type="Gene3D" id="3.20.20.80">
    <property type="entry name" value="Glycosidases"/>
    <property type="match status" value="1"/>
</dbReference>
<dbReference type="GeneID" id="38119631"/>
<evidence type="ECO:0000256" key="2">
    <source>
        <dbReference type="ARBA" id="ARBA00008682"/>
    </source>
</evidence>
<proteinExistence type="inferred from homology"/>
<evidence type="ECO:0000256" key="4">
    <source>
        <dbReference type="ARBA" id="ARBA00022801"/>
    </source>
</evidence>
<accession>A0A3D8R065</accession>
<comment type="catalytic activity">
    <reaction evidence="1">
        <text>Random endo-hydrolysis of N-acetyl-beta-D-glucosaminide (1-&gt;4)-beta-linkages in chitin and chitodextrins.</text>
        <dbReference type="EC" id="3.2.1.14"/>
    </reaction>
</comment>
<evidence type="ECO:0000256" key="5">
    <source>
        <dbReference type="ARBA" id="ARBA00023024"/>
    </source>
</evidence>
<dbReference type="GO" id="GO:0008843">
    <property type="term" value="F:endochitinase activity"/>
    <property type="evidence" value="ECO:0007669"/>
    <property type="project" value="UniProtKB-EC"/>
</dbReference>
<evidence type="ECO:0000256" key="8">
    <source>
        <dbReference type="ARBA" id="ARBA00023326"/>
    </source>
</evidence>
<keyword evidence="9" id="KW-0147">Chitin-binding</keyword>
<dbReference type="Pfam" id="PF00704">
    <property type="entry name" value="Glyco_hydro_18"/>
    <property type="match status" value="1"/>
</dbReference>
<evidence type="ECO:0000256" key="7">
    <source>
        <dbReference type="ARBA" id="ARBA00023295"/>
    </source>
</evidence>
<dbReference type="SMART" id="SM00636">
    <property type="entry name" value="Glyco_18"/>
    <property type="match status" value="1"/>
</dbReference>
<dbReference type="InterPro" id="IPR029070">
    <property type="entry name" value="Chitinase_insertion_sf"/>
</dbReference>
<name>A0A3D8R065_9EURO</name>
<evidence type="ECO:0000256" key="3">
    <source>
        <dbReference type="ARBA" id="ARBA00012729"/>
    </source>
</evidence>
<dbReference type="Proteomes" id="UP000256690">
    <property type="component" value="Unassembled WGS sequence"/>
</dbReference>
<comment type="similarity">
    <text evidence="2">Belongs to the glycosyl hydrolase 18 family. Chitinase class V subfamily.</text>
</comment>
<dbReference type="AlphaFoldDB" id="A0A3D8R065"/>
<evidence type="ECO:0000256" key="10">
    <source>
        <dbReference type="RuleBase" id="RU000489"/>
    </source>
</evidence>
<dbReference type="InterPro" id="IPR001002">
    <property type="entry name" value="Chitin-bd_1"/>
</dbReference>
<keyword evidence="5" id="KW-0146">Chitin degradation</keyword>
<dbReference type="PROSITE" id="PS01095">
    <property type="entry name" value="GH18_1"/>
    <property type="match status" value="1"/>
</dbReference>
<evidence type="ECO:0000256" key="13">
    <source>
        <dbReference type="SAM" id="SignalP"/>
    </source>
</evidence>
<comment type="caution">
    <text evidence="9">Lacks conserved residue(s) required for the propagation of feature annotation.</text>
</comment>
<feature type="chain" id="PRO_5017740949" description="chitinase" evidence="13">
    <location>
        <begin position="20"/>
        <end position="1147"/>
    </location>
</feature>
<feature type="domain" description="Chitin-binding type-1" evidence="14">
    <location>
        <begin position="15"/>
        <end position="56"/>
    </location>
</feature>
<evidence type="ECO:0000313" key="17">
    <source>
        <dbReference type="Proteomes" id="UP000256690"/>
    </source>
</evidence>
<dbReference type="InterPro" id="IPR001223">
    <property type="entry name" value="Glyco_hydro18_cat"/>
</dbReference>
<dbReference type="InterPro" id="IPR050314">
    <property type="entry name" value="Glycosyl_Hydrlase_18"/>
</dbReference>
<keyword evidence="17" id="KW-1185">Reference proteome</keyword>
<evidence type="ECO:0000256" key="9">
    <source>
        <dbReference type="PROSITE-ProRule" id="PRU00261"/>
    </source>
</evidence>
<sequence>MKTSLLLLLAFFFFALVCGQDCATEGCEQGCCGTGGYCGFGPDYCSDGNCVSSCNATAECGPYASPAGKECPLNVCCSGCRSRLPCSDREWTFTDGIQYCGTTSEFCNDDCQSGCDTVQVPSCSSSSGSADKMTIGYYESWAYERKCDPLGPEEIEASMWTHLNYAFALVDPNSYTIGQMNVYDSVLYPKFTALKMQNTKLKTYIAVGGWDAGGEVFSDMVATAERRLAFISSALVFCKTYAFDGIDMDWEYPAATDRGSREEDFQNFVTFMQELSDAFFDAGLGVTATLPSSYWYMKGFDIVSLEPYVDWFNMMTYDIHGTWDGNNPYTSKVVNPHTNLTEIDESLNLLWRNGISPQKVVLGLGFYGRSFTLKDKSCTKPGCAFSGGADPGECTDTAGILSNLEIQRIIAAKDLEPVMDEKAAVKYMTWDEDQWVSYDDYDTFKLKKQYANSKCLAGTMVWAIDMDSRNSTSASQLVGSGAGSVTSSLVAGFFSAKKLQTDNEQQSAVAHAFWTPCLTDKDRHCPHGFQATGIVGHGKVFDFDLSKEVEGCHGSKNRVLCVRNGVLLKNCHWYRNSKGGKICDQSCPEGTYLLTQTTHIAGDKSGCAHGSYVPMCCEGFETGGDVCQATALDMLLSGGLSNNNANAKRFVTGSTGSSRALAKRARGDLARTRGQKRRAKRQNSSGGLYPCNGDYYDYPDPPRDFGYTPVYAYYLFDPDAPGANVGKEIAAQPVYVVTMTVRPAVTIEDYKPIQKICDGAKYPQPCAHYRSVASRNPYLAYPLCVNRAMHYDEYEYYRAAAPRRWNEQHDPAWYQYTEKRYPVPYRGGTIGDLTCDRDEWPPYAVWRGRTPYWIRFLPSGQNRAVPNARESKWNFELICDWPLRSSYSQTLLGSYFDGLVMTYTVQDVSTITTNALVMDYINLPVGGTDKDLLSTNPCIPSTLSPAVEPGFALYINDAYYTIDHRNLQPYSYGNTPDYAVTSGKTYPVRRWFEQGGHGHQHGHGHSHSHSYDPNNLIFDDAHGVVLVEDSDTNTTRLATDEEIAADPSMRRCADESCSEEIAEIENMYREMKRERDEAVSAILAGRPIESKSSSGNEDEGAGAGAVVAVVTDSESERALELGPLMTPEPVAGAAPPMVSVVARPTAG</sequence>
<keyword evidence="8" id="KW-0624">Polysaccharide degradation</keyword>
<keyword evidence="4 10" id="KW-0378">Hydrolase</keyword>
<evidence type="ECO:0000313" key="16">
    <source>
        <dbReference type="EMBL" id="RDW67395.1"/>
    </source>
</evidence>
<evidence type="ECO:0000259" key="15">
    <source>
        <dbReference type="PROSITE" id="PS51910"/>
    </source>
</evidence>
<feature type="disulfide bond" evidence="9">
    <location>
        <begin position="50"/>
        <end position="54"/>
    </location>
</feature>
<dbReference type="OrthoDB" id="73875at2759"/>
<gene>
    <name evidence="16" type="ORF">DSM5745_09261</name>
</gene>
<keyword evidence="6" id="KW-0119">Carbohydrate metabolism</keyword>
<reference evidence="16 17" key="1">
    <citation type="journal article" date="2018" name="IMA Fungus">
        <title>IMA Genome-F 9: Draft genome sequence of Annulohypoxylon stygium, Aspergillus mulundensis, Berkeleyomyces basicola (syn. Thielaviopsis basicola), Ceratocystis smalleyi, two Cercospora beticola strains, Coleophoma cylindrospora, Fusarium fracticaudum, Phialophora cf. hyalina, and Morchella septimelata.</title>
        <authorList>
            <person name="Wingfield B.D."/>
            <person name="Bills G.F."/>
            <person name="Dong Y."/>
            <person name="Huang W."/>
            <person name="Nel W.J."/>
            <person name="Swalarsk-Parry B.S."/>
            <person name="Vaghefi N."/>
            <person name="Wilken P.M."/>
            <person name="An Z."/>
            <person name="de Beer Z.W."/>
            <person name="De Vos L."/>
            <person name="Chen L."/>
            <person name="Duong T.A."/>
            <person name="Gao Y."/>
            <person name="Hammerbacher A."/>
            <person name="Kikkert J.R."/>
            <person name="Li Y."/>
            <person name="Li H."/>
            <person name="Li K."/>
            <person name="Li Q."/>
            <person name="Liu X."/>
            <person name="Ma X."/>
            <person name="Naidoo K."/>
            <person name="Pethybridge S.J."/>
            <person name="Sun J."/>
            <person name="Steenkamp E.T."/>
            <person name="van der Nest M.A."/>
            <person name="van Wyk S."/>
            <person name="Wingfield M.J."/>
            <person name="Xiong C."/>
            <person name="Yue Q."/>
            <person name="Zhang X."/>
        </authorList>
    </citation>
    <scope>NUCLEOTIDE SEQUENCE [LARGE SCALE GENOMIC DNA]</scope>
    <source>
        <strain evidence="16 17">DSM 5745</strain>
    </source>
</reference>
<feature type="disulfide bond" evidence="9">
    <location>
        <begin position="31"/>
        <end position="45"/>
    </location>
</feature>
<dbReference type="EMBL" id="PVWQ01000012">
    <property type="protein sequence ID" value="RDW67395.1"/>
    <property type="molecule type" value="Genomic_DNA"/>
</dbReference>
<keyword evidence="9" id="KW-1015">Disulfide bond</keyword>
<dbReference type="PANTHER" id="PTHR11177:SF402">
    <property type="entry name" value="CHITINASE"/>
    <property type="match status" value="1"/>
</dbReference>
<evidence type="ECO:0000256" key="12">
    <source>
        <dbReference type="SAM" id="MobiDB-lite"/>
    </source>
</evidence>
<dbReference type="InterPro" id="IPR001579">
    <property type="entry name" value="Glyco_hydro_18_chit_AS"/>
</dbReference>
<dbReference type="RefSeq" id="XP_026600363.1">
    <property type="nucleotide sequence ID" value="XM_026751277.1"/>
</dbReference>
<dbReference type="SUPFAM" id="SSF54556">
    <property type="entry name" value="Chitinase insertion domain"/>
    <property type="match status" value="1"/>
</dbReference>
<dbReference type="GO" id="GO:0006032">
    <property type="term" value="P:chitin catabolic process"/>
    <property type="evidence" value="ECO:0007669"/>
    <property type="project" value="UniProtKB-KW"/>
</dbReference>
<keyword evidence="11" id="KW-0175">Coiled coil</keyword>
<dbReference type="GO" id="GO:0000272">
    <property type="term" value="P:polysaccharide catabolic process"/>
    <property type="evidence" value="ECO:0007669"/>
    <property type="project" value="UniProtKB-KW"/>
</dbReference>
<dbReference type="InterPro" id="IPR011583">
    <property type="entry name" value="Chitinase_II/V-like_cat"/>
</dbReference>
<evidence type="ECO:0000256" key="1">
    <source>
        <dbReference type="ARBA" id="ARBA00000822"/>
    </source>
</evidence>
<dbReference type="PANTHER" id="PTHR11177">
    <property type="entry name" value="CHITINASE"/>
    <property type="match status" value="1"/>
</dbReference>
<evidence type="ECO:0000256" key="11">
    <source>
        <dbReference type="SAM" id="Coils"/>
    </source>
</evidence>
<protein>
    <recommendedName>
        <fullName evidence="3">chitinase</fullName>
        <ecNumber evidence="3">3.2.1.14</ecNumber>
    </recommendedName>
</protein>
<organism evidence="16 17">
    <name type="scientific">Aspergillus mulundensis</name>
    <dbReference type="NCBI Taxonomy" id="1810919"/>
    <lineage>
        <taxon>Eukaryota</taxon>
        <taxon>Fungi</taxon>
        <taxon>Dikarya</taxon>
        <taxon>Ascomycota</taxon>
        <taxon>Pezizomycotina</taxon>
        <taxon>Eurotiomycetes</taxon>
        <taxon>Eurotiomycetidae</taxon>
        <taxon>Eurotiales</taxon>
        <taxon>Aspergillaceae</taxon>
        <taxon>Aspergillus</taxon>
        <taxon>Aspergillus subgen. Nidulantes</taxon>
    </lineage>
</organism>
<dbReference type="PROSITE" id="PS50941">
    <property type="entry name" value="CHIT_BIND_I_2"/>
    <property type="match status" value="1"/>
</dbReference>
<dbReference type="STRING" id="1810919.A0A3D8R065"/>
<feature type="region of interest" description="Disordered" evidence="12">
    <location>
        <begin position="662"/>
        <end position="688"/>
    </location>
</feature>